<proteinExistence type="predicted"/>
<dbReference type="AlphaFoldDB" id="A0A4R2LIP2"/>
<dbReference type="NCBIfam" id="TIGR02860">
    <property type="entry name" value="spore_IV_B"/>
    <property type="match status" value="1"/>
</dbReference>
<gene>
    <name evidence="2" type="ORF">EV214_103258</name>
</gene>
<dbReference type="InterPro" id="IPR001478">
    <property type="entry name" value="PDZ"/>
</dbReference>
<dbReference type="InterPro" id="IPR008763">
    <property type="entry name" value="Peptidase_S55"/>
</dbReference>
<reference evidence="2 3" key="1">
    <citation type="submission" date="2019-03" db="EMBL/GenBank/DDBJ databases">
        <title>Genomic Encyclopedia of Type Strains, Phase IV (KMG-IV): sequencing the most valuable type-strain genomes for metagenomic binning, comparative biology and taxonomic classification.</title>
        <authorList>
            <person name="Goeker M."/>
        </authorList>
    </citation>
    <scope>NUCLEOTIDE SEQUENCE [LARGE SCALE GENOMIC DNA]</scope>
    <source>
        <strain evidence="2 3">DSM 102940</strain>
    </source>
</reference>
<feature type="domain" description="Peptidase S55" evidence="1">
    <location>
        <begin position="195"/>
        <end position="434"/>
    </location>
</feature>
<dbReference type="InterPro" id="IPR014219">
    <property type="entry name" value="SpoIVB"/>
</dbReference>
<evidence type="ECO:0000313" key="2">
    <source>
        <dbReference type="EMBL" id="TCO79205.1"/>
    </source>
</evidence>
<keyword evidence="3" id="KW-1185">Reference proteome</keyword>
<dbReference type="Pfam" id="PF05580">
    <property type="entry name" value="Peptidase_S55"/>
    <property type="match status" value="1"/>
</dbReference>
<evidence type="ECO:0000259" key="1">
    <source>
        <dbReference type="PROSITE" id="PS51494"/>
    </source>
</evidence>
<sequence length="436" mass="49120">MFKIKNKRIFLVFFIAILFTAFYTCTFNEMFQYPKEIKLFENEKQAIDIKFPFKVDTQKIDNSILELLQKTKDCDENILYINPLKIGKTHIQVKLLGLVPIRNVKVDVIPKTKVMPGGQSVGVRLNTKGVLVVGLEEIKGIDEKKHNPAREAGLNIGDSILAINNIKIKDAAHVTNIINKNTNSETTLKIKRGDRIFHVKIKPVKSIDEGEYRIGLWVRDKTAGVGTLTFYHPDTMEFGALGHAITDVDTGLLLTIDKGEIVKSKVASIQQGKRGRPGEIKGIFYETSKPIGYLEKNTYFGIYGKVYKPIENSIYKKPIEIAYQSQIKTGKATILTTTDNNEIKEYEVYIEKVNRQRTPSTKSMIIRVTDKKLLRKSGGIVQGMSGSPIIQNGKLVGAVTHVFVNDPTKGYGLFIEWMIKEAGINIYNNSQIADKY</sequence>
<dbReference type="Proteomes" id="UP000294919">
    <property type="component" value="Unassembled WGS sequence"/>
</dbReference>
<dbReference type="SUPFAM" id="SSF50156">
    <property type="entry name" value="PDZ domain-like"/>
    <property type="match status" value="1"/>
</dbReference>
<dbReference type="InterPro" id="IPR009003">
    <property type="entry name" value="Peptidase_S1_PA"/>
</dbReference>
<comment type="caution">
    <text evidence="2">The sequence shown here is derived from an EMBL/GenBank/DDBJ whole genome shotgun (WGS) entry which is preliminary data.</text>
</comment>
<dbReference type="SMART" id="SM00228">
    <property type="entry name" value="PDZ"/>
    <property type="match status" value="1"/>
</dbReference>
<dbReference type="InterPro" id="IPR036034">
    <property type="entry name" value="PDZ_sf"/>
</dbReference>
<dbReference type="EMBL" id="SLWV01000003">
    <property type="protein sequence ID" value="TCO79205.1"/>
    <property type="molecule type" value="Genomic_DNA"/>
</dbReference>
<dbReference type="Gene3D" id="2.30.42.10">
    <property type="match status" value="1"/>
</dbReference>
<organism evidence="2 3">
    <name type="scientific">Marinisporobacter balticus</name>
    <dbReference type="NCBI Taxonomy" id="2018667"/>
    <lineage>
        <taxon>Bacteria</taxon>
        <taxon>Bacillati</taxon>
        <taxon>Bacillota</taxon>
        <taxon>Clostridia</taxon>
        <taxon>Peptostreptococcales</taxon>
        <taxon>Thermotaleaceae</taxon>
        <taxon>Marinisporobacter</taxon>
    </lineage>
</organism>
<dbReference type="Pfam" id="PF13180">
    <property type="entry name" value="PDZ_2"/>
    <property type="match status" value="1"/>
</dbReference>
<evidence type="ECO:0000313" key="3">
    <source>
        <dbReference type="Proteomes" id="UP000294919"/>
    </source>
</evidence>
<accession>A0A4R2LIP2</accession>
<dbReference type="SUPFAM" id="SSF50494">
    <property type="entry name" value="Trypsin-like serine proteases"/>
    <property type="match status" value="1"/>
</dbReference>
<dbReference type="OrthoDB" id="9765242at2"/>
<protein>
    <submittedName>
        <fullName evidence="2">SpoIVB peptidase</fullName>
    </submittedName>
</protein>
<dbReference type="RefSeq" id="WP_132242990.1">
    <property type="nucleotide sequence ID" value="NZ_SLWV01000003.1"/>
</dbReference>
<dbReference type="PROSITE" id="PS51494">
    <property type="entry name" value="SPOIVB"/>
    <property type="match status" value="1"/>
</dbReference>
<name>A0A4R2LIP2_9FIRM</name>